<dbReference type="InterPro" id="IPR036278">
    <property type="entry name" value="Sialidase_sf"/>
</dbReference>
<protein>
    <recommendedName>
        <fullName evidence="3">Sialidase</fullName>
    </recommendedName>
</protein>
<name>A0A512C906_9BACT</name>
<dbReference type="Proteomes" id="UP000321301">
    <property type="component" value="Unassembled WGS sequence"/>
</dbReference>
<dbReference type="SUPFAM" id="SSF50939">
    <property type="entry name" value="Sialidases"/>
    <property type="match status" value="1"/>
</dbReference>
<dbReference type="EMBL" id="BJYV01000003">
    <property type="protein sequence ID" value="GEO20673.1"/>
    <property type="molecule type" value="Genomic_DNA"/>
</dbReference>
<dbReference type="RefSeq" id="WP_020893694.1">
    <property type="nucleotide sequence ID" value="NZ_BJYV01000003.1"/>
</dbReference>
<reference evidence="1 2" key="1">
    <citation type="submission" date="2019-07" db="EMBL/GenBank/DDBJ databases">
        <title>Whole genome shotgun sequence of Cyclobacterium qasimii NBRC 106168.</title>
        <authorList>
            <person name="Hosoyama A."/>
            <person name="Uohara A."/>
            <person name="Ohji S."/>
            <person name="Ichikawa N."/>
        </authorList>
    </citation>
    <scope>NUCLEOTIDE SEQUENCE [LARGE SCALE GENOMIC DNA]</scope>
    <source>
        <strain evidence="1 2">NBRC 106168</strain>
    </source>
</reference>
<accession>A0A512C906</accession>
<dbReference type="Gene3D" id="2.120.10.10">
    <property type="match status" value="1"/>
</dbReference>
<organism evidence="1 2">
    <name type="scientific">Cyclobacterium qasimii</name>
    <dbReference type="NCBI Taxonomy" id="1350429"/>
    <lineage>
        <taxon>Bacteria</taxon>
        <taxon>Pseudomonadati</taxon>
        <taxon>Bacteroidota</taxon>
        <taxon>Cytophagia</taxon>
        <taxon>Cytophagales</taxon>
        <taxon>Cyclobacteriaceae</taxon>
        <taxon>Cyclobacterium</taxon>
    </lineage>
</organism>
<sequence length="411" mass="46267">MANRRNFLFKSTVSLLALSLPQAGFSFSKARLAPEFRVSLDVVAKLFDGKQCWVHPRAGTVNGSKEVVMTMSTLDLEGSDVFKGTYQIRSSNGGKTWTSPQKSDTLAPRMEVNNGVEGPVAVADFWPKWHEKSGVLLGIGHTAVYTSDWKIVSPRPRQTAYSVYDPKKQEWLPWMELEMPEGDEFFSAGAGCVQRLDLPDGSILLPIYYKPPGKNSRVTVCHCSFDGKALRLKKMGNSLKVDNDTRGLHEPSLMEFGGKYFLTIRNDLQGYITTSEDGLHYEDIKPWTFDDGSPLGNYNTQQHWVRHSDALYLVYTRRGADNDHVFRHRAPLFMAQVDTEKLAVIRDTEVALVPERGARLGNFGVTEISPKKTWVTVSEWMQPEGVEKYGSDGSVYVAKINWNKRNKLFGK</sequence>
<dbReference type="CDD" id="cd15482">
    <property type="entry name" value="Sialidase_non-viral"/>
    <property type="match status" value="1"/>
</dbReference>
<proteinExistence type="predicted"/>
<keyword evidence="2" id="KW-1185">Reference proteome</keyword>
<evidence type="ECO:0000313" key="1">
    <source>
        <dbReference type="EMBL" id="GEO20673.1"/>
    </source>
</evidence>
<dbReference type="AlphaFoldDB" id="A0A512C906"/>
<gene>
    <name evidence="1" type="ORF">CQA01_12070</name>
</gene>
<evidence type="ECO:0008006" key="3">
    <source>
        <dbReference type="Google" id="ProtNLM"/>
    </source>
</evidence>
<evidence type="ECO:0000313" key="2">
    <source>
        <dbReference type="Proteomes" id="UP000321301"/>
    </source>
</evidence>
<comment type="caution">
    <text evidence="1">The sequence shown here is derived from an EMBL/GenBank/DDBJ whole genome shotgun (WGS) entry which is preliminary data.</text>
</comment>